<evidence type="ECO:0000313" key="1">
    <source>
        <dbReference type="EMBL" id="MCL7714441.1"/>
    </source>
</evidence>
<dbReference type="Proteomes" id="UP001431235">
    <property type="component" value="Unassembled WGS sequence"/>
</dbReference>
<organism evidence="1 2">
    <name type="scientific">Stenotrophomonas mori</name>
    <dbReference type="NCBI Taxonomy" id="2871096"/>
    <lineage>
        <taxon>Bacteria</taxon>
        <taxon>Pseudomonadati</taxon>
        <taxon>Pseudomonadota</taxon>
        <taxon>Gammaproteobacteria</taxon>
        <taxon>Lysobacterales</taxon>
        <taxon>Lysobacteraceae</taxon>
        <taxon>Stenotrophomonas</taxon>
    </lineage>
</organism>
<protein>
    <recommendedName>
        <fullName evidence="3">Co-chaperone DjlA N-terminal domain-containing protein</fullName>
    </recommendedName>
</protein>
<dbReference type="RefSeq" id="WP_250063273.1">
    <property type="nucleotide sequence ID" value="NZ_JAIKTS010000001.1"/>
</dbReference>
<accession>A0ABT0SH61</accession>
<evidence type="ECO:0008006" key="3">
    <source>
        <dbReference type="Google" id="ProtNLM"/>
    </source>
</evidence>
<keyword evidence="2" id="KW-1185">Reference proteome</keyword>
<proteinExistence type="predicted"/>
<reference evidence="1 2" key="1">
    <citation type="submission" date="2021-08" db="EMBL/GenBank/DDBJ databases">
        <title>Novel members of of the genus Stenotrophomonas from differernt environment.</title>
        <authorList>
            <person name="Deng Y."/>
        </authorList>
    </citation>
    <scope>NUCLEOTIDE SEQUENCE [LARGE SCALE GENOMIC DNA]</scope>
    <source>
        <strain evidence="1 2">CPCC 101365</strain>
    </source>
</reference>
<name>A0ABT0SH61_9GAMM</name>
<gene>
    <name evidence="1" type="ORF">K5L01_07285</name>
</gene>
<evidence type="ECO:0000313" key="2">
    <source>
        <dbReference type="Proteomes" id="UP001431235"/>
    </source>
</evidence>
<sequence>MTVMHASLLQAIQAYRETHAVTGLFAQCLARLEDKGFSLLRDPDASAPDVRHGASALIVHCIASALDDHRISPTEMDSISALKRIYAIEEGDLLALQKAAIHDLLSQEMQRILADEQVDRAEALLQSDLQRALDLGYDDYLRLTRSSLRPVVERLLAAARESTPGQQRRILRKLQKLETVLRIDPSTLTAIWTN</sequence>
<dbReference type="EMBL" id="JAIKTS010000001">
    <property type="protein sequence ID" value="MCL7714441.1"/>
    <property type="molecule type" value="Genomic_DNA"/>
</dbReference>
<comment type="caution">
    <text evidence="1">The sequence shown here is derived from an EMBL/GenBank/DDBJ whole genome shotgun (WGS) entry which is preliminary data.</text>
</comment>